<comment type="caution">
    <text evidence="2">The sequence shown here is derived from an EMBL/GenBank/DDBJ whole genome shotgun (WGS) entry which is preliminary data.</text>
</comment>
<sequence>MARSTRCGRRKSKDEFALKELIVEIHQKYKMYGYLRVKEVLIERGFLFNHEKVYRLMCELQIQSVIRKKRHTHTGTPSRIFDNLLERQFQGRALNEAFVIDITFISTPDGFRYLSVIKDLYNNEIAAWKVSKRNVYEAVLHSD</sequence>
<dbReference type="PANTHER" id="PTHR46889">
    <property type="entry name" value="TRANSPOSASE INSF FOR INSERTION SEQUENCE IS3B-RELATED"/>
    <property type="match status" value="1"/>
</dbReference>
<dbReference type="Proteomes" id="UP000618943">
    <property type="component" value="Unassembled WGS sequence"/>
</dbReference>
<proteinExistence type="predicted"/>
<dbReference type="PANTHER" id="PTHR46889:SF4">
    <property type="entry name" value="TRANSPOSASE INSO FOR INSERTION SEQUENCE ELEMENT IS911B-RELATED"/>
    <property type="match status" value="1"/>
</dbReference>
<dbReference type="InterPro" id="IPR025948">
    <property type="entry name" value="HTH-like_dom"/>
</dbReference>
<dbReference type="InterPro" id="IPR012337">
    <property type="entry name" value="RNaseH-like_sf"/>
</dbReference>
<dbReference type="InterPro" id="IPR050900">
    <property type="entry name" value="Transposase_IS3/IS150/IS904"/>
</dbReference>
<evidence type="ECO:0000259" key="1">
    <source>
        <dbReference type="Pfam" id="PF13276"/>
    </source>
</evidence>
<dbReference type="SUPFAM" id="SSF53098">
    <property type="entry name" value="Ribonuclease H-like"/>
    <property type="match status" value="1"/>
</dbReference>
<evidence type="ECO:0000313" key="3">
    <source>
        <dbReference type="Proteomes" id="UP000618943"/>
    </source>
</evidence>
<dbReference type="RefSeq" id="WP_200749239.1">
    <property type="nucleotide sequence ID" value="NZ_JAEOAH010000015.1"/>
</dbReference>
<dbReference type="EMBL" id="JAEOAH010000015">
    <property type="protein sequence ID" value="MBK3495581.1"/>
    <property type="molecule type" value="Genomic_DNA"/>
</dbReference>
<name>A0ABS1H857_9BACL</name>
<reference evidence="2 3" key="1">
    <citation type="submission" date="2020-12" db="EMBL/GenBank/DDBJ databases">
        <title>YIM B01967 draft genome.</title>
        <authorList>
            <person name="Yan X."/>
        </authorList>
    </citation>
    <scope>NUCLEOTIDE SEQUENCE [LARGE SCALE GENOMIC DNA]</scope>
    <source>
        <strain evidence="2 3">YIM B01967</strain>
    </source>
</reference>
<dbReference type="Pfam" id="PF13276">
    <property type="entry name" value="HTH_21"/>
    <property type="match status" value="1"/>
</dbReference>
<organism evidence="2 3">
    <name type="scientific">Viridibacillus soli</name>
    <dbReference type="NCBI Taxonomy" id="2798301"/>
    <lineage>
        <taxon>Bacteria</taxon>
        <taxon>Bacillati</taxon>
        <taxon>Bacillota</taxon>
        <taxon>Bacilli</taxon>
        <taxon>Bacillales</taxon>
        <taxon>Caryophanaceae</taxon>
        <taxon>Viridibacillus</taxon>
    </lineage>
</organism>
<accession>A0ABS1H857</accession>
<feature type="domain" description="HTH-like" evidence="1">
    <location>
        <begin position="14"/>
        <end position="70"/>
    </location>
</feature>
<protein>
    <submittedName>
        <fullName evidence="2">IS3 family transposase</fullName>
    </submittedName>
</protein>
<gene>
    <name evidence="2" type="ORF">JFL43_12100</name>
</gene>
<evidence type="ECO:0000313" key="2">
    <source>
        <dbReference type="EMBL" id="MBK3495581.1"/>
    </source>
</evidence>
<keyword evidence="3" id="KW-1185">Reference proteome</keyword>